<evidence type="ECO:0000259" key="6">
    <source>
        <dbReference type="Pfam" id="PF07980"/>
    </source>
</evidence>
<accession>A0A2X2J0B5</accession>
<dbReference type="Pfam" id="PF07980">
    <property type="entry name" value="SusD_RagB"/>
    <property type="match status" value="1"/>
</dbReference>
<dbReference type="AlphaFoldDB" id="A0A2X2J0B5"/>
<keyword evidence="3" id="KW-0732">Signal</keyword>
<protein>
    <submittedName>
        <fullName evidence="8">SusD family</fullName>
    </submittedName>
</protein>
<reference evidence="8 9" key="1">
    <citation type="submission" date="2018-06" db="EMBL/GenBank/DDBJ databases">
        <authorList>
            <consortium name="Pathogen Informatics"/>
            <person name="Doyle S."/>
        </authorList>
    </citation>
    <scope>NUCLEOTIDE SEQUENCE [LARGE SCALE GENOMIC DNA]</scope>
    <source>
        <strain evidence="8 9">NCTC11343</strain>
    </source>
</reference>
<dbReference type="SUPFAM" id="SSF48452">
    <property type="entry name" value="TPR-like"/>
    <property type="match status" value="1"/>
</dbReference>
<organism evidence="8 9">
    <name type="scientific">Sphingobacterium multivorum</name>
    <dbReference type="NCBI Taxonomy" id="28454"/>
    <lineage>
        <taxon>Bacteria</taxon>
        <taxon>Pseudomonadati</taxon>
        <taxon>Bacteroidota</taxon>
        <taxon>Sphingobacteriia</taxon>
        <taxon>Sphingobacteriales</taxon>
        <taxon>Sphingobacteriaceae</taxon>
        <taxon>Sphingobacterium</taxon>
    </lineage>
</organism>
<name>A0A2X2J0B5_SPHMU</name>
<dbReference type="Gene3D" id="1.25.40.390">
    <property type="match status" value="1"/>
</dbReference>
<evidence type="ECO:0000259" key="7">
    <source>
        <dbReference type="Pfam" id="PF14322"/>
    </source>
</evidence>
<evidence type="ECO:0000256" key="1">
    <source>
        <dbReference type="ARBA" id="ARBA00004442"/>
    </source>
</evidence>
<evidence type="ECO:0000313" key="9">
    <source>
        <dbReference type="Proteomes" id="UP000251241"/>
    </source>
</evidence>
<keyword evidence="5" id="KW-0998">Cell outer membrane</keyword>
<comment type="subcellular location">
    <subcellularLocation>
        <location evidence="1">Cell outer membrane</location>
    </subcellularLocation>
</comment>
<dbReference type="Pfam" id="PF14322">
    <property type="entry name" value="SusD-like_3"/>
    <property type="match status" value="1"/>
</dbReference>
<feature type="domain" description="SusD-like N-terminal" evidence="7">
    <location>
        <begin position="64"/>
        <end position="228"/>
    </location>
</feature>
<gene>
    <name evidence="8" type="ORF">NCTC11343_01643</name>
</gene>
<proteinExistence type="inferred from homology"/>
<evidence type="ECO:0000256" key="2">
    <source>
        <dbReference type="ARBA" id="ARBA00006275"/>
    </source>
</evidence>
<evidence type="ECO:0000256" key="3">
    <source>
        <dbReference type="ARBA" id="ARBA00022729"/>
    </source>
</evidence>
<dbReference type="InterPro" id="IPR011990">
    <property type="entry name" value="TPR-like_helical_dom_sf"/>
</dbReference>
<dbReference type="Proteomes" id="UP000251241">
    <property type="component" value="Unassembled WGS sequence"/>
</dbReference>
<evidence type="ECO:0000313" key="8">
    <source>
        <dbReference type="EMBL" id="SPZ85086.1"/>
    </source>
</evidence>
<dbReference type="CDD" id="cd08977">
    <property type="entry name" value="SusD"/>
    <property type="match status" value="1"/>
</dbReference>
<dbReference type="EMBL" id="UAUU01000005">
    <property type="protein sequence ID" value="SPZ85086.1"/>
    <property type="molecule type" value="Genomic_DNA"/>
</dbReference>
<dbReference type="InterPro" id="IPR012944">
    <property type="entry name" value="SusD_RagB_dom"/>
</dbReference>
<sequence>MKLNINKNILLLAITSGTLLTSSCEKFVELGAPPTQVVAGEAFSTDASANSVIRGLYTTTLSINLAGTSTFYTGIAADDLQYNAADANTSEFASNNLLNTNGNVANFWSNCYQLIKNANNAISGLDASTSLTPSVKDQLLGEAKFFRAYTYFYLVNLYGDVPLQLRDDLHAFEDAILPRTSAQQVYDQIIADLKDAESKMATAYDATASPRGRANKTAASALLARVYLYQKDYQNAESYATKVLQSSDYGMPTPDKNFVNSSNEVILQLGNQTGVTTFGSNYITAATATPGYTLPDAVYNSFETSPTVDLRKTNWTSPKTVSNKIYYAITKYKVSSGTGSEYHIMLRLAEQYLIRAEARAKLGKLAEARTDVDAVRSRAGLAGLNSSLNQTQLLSAIETERLHEFFGEFGHRWLDLKRTDRATALLSPIKSNWQATDVLYPIPQAQILINNKLTQNPGYQD</sequence>
<dbReference type="PROSITE" id="PS51257">
    <property type="entry name" value="PROKAR_LIPOPROTEIN"/>
    <property type="match status" value="1"/>
</dbReference>
<evidence type="ECO:0000256" key="5">
    <source>
        <dbReference type="ARBA" id="ARBA00023237"/>
    </source>
</evidence>
<feature type="domain" description="RagB/SusD" evidence="6">
    <location>
        <begin position="314"/>
        <end position="459"/>
    </location>
</feature>
<comment type="similarity">
    <text evidence="2">Belongs to the SusD family.</text>
</comment>
<dbReference type="GO" id="GO:0009279">
    <property type="term" value="C:cell outer membrane"/>
    <property type="evidence" value="ECO:0007669"/>
    <property type="project" value="UniProtKB-SubCell"/>
</dbReference>
<dbReference type="GeneID" id="97181776"/>
<keyword evidence="4" id="KW-0472">Membrane</keyword>
<evidence type="ECO:0000256" key="4">
    <source>
        <dbReference type="ARBA" id="ARBA00023136"/>
    </source>
</evidence>
<dbReference type="RefSeq" id="WP_112374311.1">
    <property type="nucleotide sequence ID" value="NZ_CP069793.1"/>
</dbReference>
<dbReference type="InterPro" id="IPR033985">
    <property type="entry name" value="SusD-like_N"/>
</dbReference>